<evidence type="ECO:0000313" key="3">
    <source>
        <dbReference type="EMBL" id="MPL87669.1"/>
    </source>
</evidence>
<dbReference type="InterPro" id="IPR011344">
    <property type="entry name" value="ssDNA-bd"/>
</dbReference>
<dbReference type="CDD" id="cd04496">
    <property type="entry name" value="SSB_OBF"/>
    <property type="match status" value="1"/>
</dbReference>
<dbReference type="SUPFAM" id="SSF50249">
    <property type="entry name" value="Nucleic acid-binding proteins"/>
    <property type="match status" value="1"/>
</dbReference>
<dbReference type="GO" id="GO:0009295">
    <property type="term" value="C:nucleoid"/>
    <property type="evidence" value="ECO:0007669"/>
    <property type="project" value="TreeGrafter"/>
</dbReference>
<sequence length="135" mass="15467">MALNKVMLIGNAGKDPEVRHLEGGSLLARFSLATTERYKDKNGELQELTEWHNIVCWRSLAERAEKFVKKGSQLYIEGRLRSRNWEDKNGQARYSVEIVADSIQILGRRQDDNANQQSQPNIQEIIPQDDGDLPF</sequence>
<dbReference type="InterPro" id="IPR000424">
    <property type="entry name" value="Primosome_PriB/ssb"/>
</dbReference>
<evidence type="ECO:0000256" key="1">
    <source>
        <dbReference type="ARBA" id="ARBA00023125"/>
    </source>
</evidence>
<dbReference type="Gene3D" id="2.40.50.140">
    <property type="entry name" value="Nucleic acid-binding proteins"/>
    <property type="match status" value="1"/>
</dbReference>
<dbReference type="GO" id="GO:0003697">
    <property type="term" value="F:single-stranded DNA binding"/>
    <property type="evidence" value="ECO:0007669"/>
    <property type="project" value="InterPro"/>
</dbReference>
<feature type="region of interest" description="Disordered" evidence="2">
    <location>
        <begin position="109"/>
        <end position="135"/>
    </location>
</feature>
<proteinExistence type="inferred from homology"/>
<dbReference type="PANTHER" id="PTHR10302">
    <property type="entry name" value="SINGLE-STRANDED DNA-BINDING PROTEIN"/>
    <property type="match status" value="1"/>
</dbReference>
<keyword evidence="1 3" id="KW-0238">DNA-binding</keyword>
<reference evidence="3" key="1">
    <citation type="submission" date="2019-08" db="EMBL/GenBank/DDBJ databases">
        <authorList>
            <person name="Kucharzyk K."/>
            <person name="Murdoch R.W."/>
            <person name="Higgins S."/>
            <person name="Loffler F."/>
        </authorList>
    </citation>
    <scope>NUCLEOTIDE SEQUENCE</scope>
</reference>
<dbReference type="InterPro" id="IPR012340">
    <property type="entry name" value="NA-bd_OB-fold"/>
</dbReference>
<dbReference type="HAMAP" id="MF_00984">
    <property type="entry name" value="SSB"/>
    <property type="match status" value="1"/>
</dbReference>
<evidence type="ECO:0000256" key="2">
    <source>
        <dbReference type="SAM" id="MobiDB-lite"/>
    </source>
</evidence>
<feature type="compositionally biased region" description="Polar residues" evidence="2">
    <location>
        <begin position="113"/>
        <end position="122"/>
    </location>
</feature>
<accession>A0A644V8J9</accession>
<comment type="caution">
    <text evidence="3">The sequence shown here is derived from an EMBL/GenBank/DDBJ whole genome shotgun (WGS) entry which is preliminary data.</text>
</comment>
<dbReference type="EMBL" id="VSSQ01000242">
    <property type="protein sequence ID" value="MPL87669.1"/>
    <property type="molecule type" value="Genomic_DNA"/>
</dbReference>
<organism evidence="3">
    <name type="scientific">bioreactor metagenome</name>
    <dbReference type="NCBI Taxonomy" id="1076179"/>
    <lineage>
        <taxon>unclassified sequences</taxon>
        <taxon>metagenomes</taxon>
        <taxon>ecological metagenomes</taxon>
    </lineage>
</organism>
<dbReference type="NCBIfam" id="TIGR00621">
    <property type="entry name" value="ssb"/>
    <property type="match status" value="1"/>
</dbReference>
<dbReference type="PANTHER" id="PTHR10302:SF27">
    <property type="entry name" value="SINGLE-STRANDED DNA-BINDING PROTEIN"/>
    <property type="match status" value="1"/>
</dbReference>
<dbReference type="AlphaFoldDB" id="A0A644V8J9"/>
<gene>
    <name evidence="3" type="primary">ssb_14</name>
    <name evidence="3" type="ORF">SDC9_33670</name>
</gene>
<dbReference type="Pfam" id="PF00436">
    <property type="entry name" value="SSB"/>
    <property type="match status" value="1"/>
</dbReference>
<dbReference type="PIRSF" id="PIRSF002070">
    <property type="entry name" value="SSB"/>
    <property type="match status" value="1"/>
</dbReference>
<name>A0A644V8J9_9ZZZZ</name>
<protein>
    <submittedName>
        <fullName evidence="3">Single-stranded DNA-binding protein</fullName>
    </submittedName>
</protein>
<dbReference type="PROSITE" id="PS50935">
    <property type="entry name" value="SSB"/>
    <property type="match status" value="1"/>
</dbReference>
<dbReference type="GO" id="GO:0006260">
    <property type="term" value="P:DNA replication"/>
    <property type="evidence" value="ECO:0007669"/>
    <property type="project" value="InterPro"/>
</dbReference>